<dbReference type="AlphaFoldDB" id="A0A9P5UBH5"/>
<sequence length="519" mass="59763">MSSFLSLSRIENPVWLSSRDRQFLLSRLDEKKLFAEKLSLMMEEDLDSNGDLDELTQQHNKELSEIASIRNILAPVRRLHPELLSQIFRQVGDSMDRTKASTKGPVHPVTMSHVCFVWRVTARSTCQLWTEYIHRSTRRKISISAAMIPNYLQCSGALPITTIDLDLESYSTDRISAFMEILIPFCPRIRLLCLRLPFEGIHCIDLPRRSFALLEELELITTVTRKQSKKGWKKSDGTFFRDCPRLRRFTAVGGLVYNWNPITTLPSDQILELDLSCTVSLPTGIIYVGLVLPLRFLKVFSNVVVLILSFQMFEPEPLELLALTSLALTTRDDSYSTFMDSLTAPNLISFKLSFMETRHGQSCSPFSPLLEFHRRCAAPIKELTLSRVVKILTNELTTLLALFPFLEKLELLNCPRVEGKSIFETLKFQGQRDVAILVPKLTRFVFCESRYFGDDKQEAYDVSFAEFVESRWWPDMQEYRGVSRLQKVHCAFPKWRVESGDFFTRLEACEGLELSFECK</sequence>
<comment type="caution">
    <text evidence="1">The sequence shown here is derived from an EMBL/GenBank/DDBJ whole genome shotgun (WGS) entry which is preliminary data.</text>
</comment>
<evidence type="ECO:0000313" key="1">
    <source>
        <dbReference type="EMBL" id="KAF9072108.1"/>
    </source>
</evidence>
<protein>
    <recommendedName>
        <fullName evidence="3">F-box domain-containing protein</fullName>
    </recommendedName>
</protein>
<organism evidence="1 2">
    <name type="scientific">Rhodocollybia butyracea</name>
    <dbReference type="NCBI Taxonomy" id="206335"/>
    <lineage>
        <taxon>Eukaryota</taxon>
        <taxon>Fungi</taxon>
        <taxon>Dikarya</taxon>
        <taxon>Basidiomycota</taxon>
        <taxon>Agaricomycotina</taxon>
        <taxon>Agaricomycetes</taxon>
        <taxon>Agaricomycetidae</taxon>
        <taxon>Agaricales</taxon>
        <taxon>Marasmiineae</taxon>
        <taxon>Omphalotaceae</taxon>
        <taxon>Rhodocollybia</taxon>
    </lineage>
</organism>
<reference evidence="1" key="1">
    <citation type="submission" date="2020-11" db="EMBL/GenBank/DDBJ databases">
        <authorList>
            <consortium name="DOE Joint Genome Institute"/>
            <person name="Ahrendt S."/>
            <person name="Riley R."/>
            <person name="Andreopoulos W."/>
            <person name="Labutti K."/>
            <person name="Pangilinan J."/>
            <person name="Ruiz-Duenas F.J."/>
            <person name="Barrasa J.M."/>
            <person name="Sanchez-Garcia M."/>
            <person name="Camarero S."/>
            <person name="Miyauchi S."/>
            <person name="Serrano A."/>
            <person name="Linde D."/>
            <person name="Babiker R."/>
            <person name="Drula E."/>
            <person name="Ayuso-Fernandez I."/>
            <person name="Pacheco R."/>
            <person name="Padilla G."/>
            <person name="Ferreira P."/>
            <person name="Barriuso J."/>
            <person name="Kellner H."/>
            <person name="Castanera R."/>
            <person name="Alfaro M."/>
            <person name="Ramirez L."/>
            <person name="Pisabarro A.G."/>
            <person name="Kuo A."/>
            <person name="Tritt A."/>
            <person name="Lipzen A."/>
            <person name="He G."/>
            <person name="Yan M."/>
            <person name="Ng V."/>
            <person name="Cullen D."/>
            <person name="Martin F."/>
            <person name="Rosso M.-N."/>
            <person name="Henrissat B."/>
            <person name="Hibbett D."/>
            <person name="Martinez A.T."/>
            <person name="Grigoriev I.V."/>
        </authorList>
    </citation>
    <scope>NUCLEOTIDE SEQUENCE</scope>
    <source>
        <strain evidence="1">AH 40177</strain>
    </source>
</reference>
<name>A0A9P5UBH5_9AGAR</name>
<keyword evidence="2" id="KW-1185">Reference proteome</keyword>
<dbReference type="SUPFAM" id="SSF52047">
    <property type="entry name" value="RNI-like"/>
    <property type="match status" value="1"/>
</dbReference>
<dbReference type="Proteomes" id="UP000772434">
    <property type="component" value="Unassembled WGS sequence"/>
</dbReference>
<evidence type="ECO:0008006" key="3">
    <source>
        <dbReference type="Google" id="ProtNLM"/>
    </source>
</evidence>
<proteinExistence type="predicted"/>
<dbReference type="EMBL" id="JADNRY010000027">
    <property type="protein sequence ID" value="KAF9072108.1"/>
    <property type="molecule type" value="Genomic_DNA"/>
</dbReference>
<accession>A0A9P5UBH5</accession>
<evidence type="ECO:0000313" key="2">
    <source>
        <dbReference type="Proteomes" id="UP000772434"/>
    </source>
</evidence>
<gene>
    <name evidence="1" type="ORF">BDP27DRAFT_1321096</name>
</gene>
<dbReference type="OrthoDB" id="3365698at2759"/>